<accession>A0AB37IHD7</accession>
<dbReference type="Proteomes" id="UP000253763">
    <property type="component" value="Unassembled WGS sequence"/>
</dbReference>
<sequence length="59" mass="6947">MFMFQYSPGNTVNNATSFYSIELITFAHTGKVFCAKDEFEFLKVDLVFAKDFRKDLFEF</sequence>
<protein>
    <submittedName>
        <fullName evidence="1">DNA topoisomerase</fullName>
    </submittedName>
</protein>
<comment type="caution">
    <text evidence="1">The sequence shown here is derived from an EMBL/GenBank/DDBJ whole genome shotgun (WGS) entry which is preliminary data.</text>
</comment>
<gene>
    <name evidence="1" type="ORF">DPV97_03475</name>
</gene>
<evidence type="ECO:0000313" key="1">
    <source>
        <dbReference type="EMBL" id="RDE93591.1"/>
    </source>
</evidence>
<reference evidence="1 2" key="1">
    <citation type="submission" date="2018-05" db="EMBL/GenBank/DDBJ databases">
        <title>Draft Genome Sequences for a Diverse set of 7 Haemophilus Species.</title>
        <authorList>
            <person name="Nichols M."/>
            <person name="Topaz N."/>
            <person name="Wang X."/>
            <person name="Wang X."/>
            <person name="Boxrud D."/>
        </authorList>
    </citation>
    <scope>NUCLEOTIDE SEQUENCE [LARGE SCALE GENOMIC DNA]</scope>
    <source>
        <strain evidence="1 2">C2008003258</strain>
    </source>
</reference>
<proteinExistence type="predicted"/>
<dbReference type="EMBL" id="QEPZ01000002">
    <property type="protein sequence ID" value="RDE93591.1"/>
    <property type="molecule type" value="Genomic_DNA"/>
</dbReference>
<organism evidence="1 2">
    <name type="scientific">Haemophilus parainfluenzae</name>
    <dbReference type="NCBI Taxonomy" id="729"/>
    <lineage>
        <taxon>Bacteria</taxon>
        <taxon>Pseudomonadati</taxon>
        <taxon>Pseudomonadota</taxon>
        <taxon>Gammaproteobacteria</taxon>
        <taxon>Pasteurellales</taxon>
        <taxon>Pasteurellaceae</taxon>
        <taxon>Haemophilus</taxon>
    </lineage>
</organism>
<dbReference type="AlphaFoldDB" id="A0AB37IHD7"/>
<evidence type="ECO:0000313" key="2">
    <source>
        <dbReference type="Proteomes" id="UP000253763"/>
    </source>
</evidence>
<name>A0AB37IHD7_HAEPA</name>